<dbReference type="AlphaFoldDB" id="A0A2P8CJF6"/>
<dbReference type="Pfam" id="PF21688">
    <property type="entry name" value="FAD-depend_C"/>
    <property type="match status" value="1"/>
</dbReference>
<comment type="caution">
    <text evidence="5">The sequence shown here is derived from an EMBL/GenBank/DDBJ whole genome shotgun (WGS) entry which is preliminary data.</text>
</comment>
<dbReference type="SUPFAM" id="SSF51905">
    <property type="entry name" value="FAD/NAD(P)-binding domain"/>
    <property type="match status" value="1"/>
</dbReference>
<dbReference type="InterPro" id="IPR036188">
    <property type="entry name" value="FAD/NAD-bd_sf"/>
</dbReference>
<dbReference type="EMBL" id="BLAU01000001">
    <property type="protein sequence ID" value="GET23636.1"/>
    <property type="molecule type" value="Genomic_DNA"/>
</dbReference>
<evidence type="ECO:0000313" key="6">
    <source>
        <dbReference type="Proteomes" id="UP000240621"/>
    </source>
</evidence>
<evidence type="ECO:0000313" key="4">
    <source>
        <dbReference type="EMBL" id="GET23636.1"/>
    </source>
</evidence>
<dbReference type="PANTHER" id="PTHR42842:SF3">
    <property type="entry name" value="FAD_NAD(P)-BINDING OXIDOREDUCTASE FAMILY PROTEIN"/>
    <property type="match status" value="1"/>
</dbReference>
<keyword evidence="7" id="KW-1185">Reference proteome</keyword>
<reference evidence="4 7" key="2">
    <citation type="submission" date="2019-10" db="EMBL/GenBank/DDBJ databases">
        <title>Prolixibacter strains distinguished by the presence of nitrate reductase genes were adept at nitrate-dependent anaerobic corrosion of metallic iron and carbon steel.</title>
        <authorList>
            <person name="Iino T."/>
            <person name="Shono N."/>
            <person name="Ito K."/>
            <person name="Nakamura R."/>
            <person name="Sueoka K."/>
            <person name="Harayama S."/>
            <person name="Ohkuma M."/>
        </authorList>
    </citation>
    <scope>NUCLEOTIDE SEQUENCE [LARGE SCALE GENOMIC DNA]</scope>
    <source>
        <strain evidence="4 7">MIC1-1</strain>
    </source>
</reference>
<dbReference type="InterPro" id="IPR002937">
    <property type="entry name" value="Amino_oxidase"/>
</dbReference>
<dbReference type="Pfam" id="PF01494">
    <property type="entry name" value="FAD_binding_3"/>
    <property type="match status" value="1"/>
</dbReference>
<dbReference type="OrthoDB" id="9772594at2"/>
<feature type="domain" description="Amine oxidase" evidence="2">
    <location>
        <begin position="194"/>
        <end position="251"/>
    </location>
</feature>
<dbReference type="Pfam" id="PF01593">
    <property type="entry name" value="Amino_oxidase"/>
    <property type="match status" value="1"/>
</dbReference>
<dbReference type="InterPro" id="IPR049516">
    <property type="entry name" value="FAD-depend_C"/>
</dbReference>
<proteinExistence type="predicted"/>
<feature type="domain" description="FAD-dependent protein C-terminal" evidence="3">
    <location>
        <begin position="269"/>
        <end position="466"/>
    </location>
</feature>
<gene>
    <name evidence="5" type="ORF">CLV93_10146</name>
    <name evidence="4" type="ORF">JCM18694_38820</name>
</gene>
<dbReference type="Gene3D" id="3.30.70.2700">
    <property type="match status" value="1"/>
</dbReference>
<organism evidence="5 6">
    <name type="scientific">Prolixibacter denitrificans</name>
    <dbReference type="NCBI Taxonomy" id="1541063"/>
    <lineage>
        <taxon>Bacteria</taxon>
        <taxon>Pseudomonadati</taxon>
        <taxon>Bacteroidota</taxon>
        <taxon>Bacteroidia</taxon>
        <taxon>Marinilabiliales</taxon>
        <taxon>Prolixibacteraceae</taxon>
        <taxon>Prolixibacter</taxon>
    </lineage>
</organism>
<dbReference type="PIRSF" id="PIRSF038984">
    <property type="entry name" value="FAD_binding_protein"/>
    <property type="match status" value="1"/>
</dbReference>
<dbReference type="InterPro" id="IPR028348">
    <property type="entry name" value="FAD-binding_protein"/>
</dbReference>
<dbReference type="Gene3D" id="3.50.50.60">
    <property type="entry name" value="FAD/NAD(P)-binding domain"/>
    <property type="match status" value="2"/>
</dbReference>
<dbReference type="InterPro" id="IPR002938">
    <property type="entry name" value="FAD-bd"/>
</dbReference>
<dbReference type="RefSeq" id="WP_106540163.1">
    <property type="nucleotide sequence ID" value="NZ_BLAU01000001.1"/>
</dbReference>
<dbReference type="PRINTS" id="PR00411">
    <property type="entry name" value="PNDRDTASEI"/>
</dbReference>
<name>A0A2P8CJF6_9BACT</name>
<reference evidence="5 6" key="1">
    <citation type="submission" date="2018-03" db="EMBL/GenBank/DDBJ databases">
        <title>Genomic Encyclopedia of Archaeal and Bacterial Type Strains, Phase II (KMG-II): from individual species to whole genera.</title>
        <authorList>
            <person name="Goeker M."/>
        </authorList>
    </citation>
    <scope>NUCLEOTIDE SEQUENCE [LARGE SCALE GENOMIC DNA]</scope>
    <source>
        <strain evidence="5 6">DSM 27267</strain>
    </source>
</reference>
<dbReference type="GO" id="GO:0071949">
    <property type="term" value="F:FAD binding"/>
    <property type="evidence" value="ECO:0007669"/>
    <property type="project" value="InterPro"/>
</dbReference>
<dbReference type="Proteomes" id="UP000240621">
    <property type="component" value="Unassembled WGS sequence"/>
</dbReference>
<evidence type="ECO:0000313" key="7">
    <source>
        <dbReference type="Proteomes" id="UP000396862"/>
    </source>
</evidence>
<dbReference type="Proteomes" id="UP000396862">
    <property type="component" value="Unassembled WGS sequence"/>
</dbReference>
<evidence type="ECO:0000259" key="3">
    <source>
        <dbReference type="Pfam" id="PF21688"/>
    </source>
</evidence>
<dbReference type="PANTHER" id="PTHR42842">
    <property type="entry name" value="FAD/NAD(P)-BINDING OXIDOREDUCTASE"/>
    <property type="match status" value="1"/>
</dbReference>
<dbReference type="GO" id="GO:0016491">
    <property type="term" value="F:oxidoreductase activity"/>
    <property type="evidence" value="ECO:0007669"/>
    <property type="project" value="InterPro"/>
</dbReference>
<evidence type="ECO:0000259" key="2">
    <source>
        <dbReference type="Pfam" id="PF01593"/>
    </source>
</evidence>
<feature type="domain" description="FAD-binding" evidence="1">
    <location>
        <begin position="84"/>
        <end position="120"/>
    </location>
</feature>
<evidence type="ECO:0000259" key="1">
    <source>
        <dbReference type="Pfam" id="PF01494"/>
    </source>
</evidence>
<dbReference type="PRINTS" id="PR00368">
    <property type="entry name" value="FADPNR"/>
</dbReference>
<protein>
    <submittedName>
        <fullName evidence="4">NAD-utilizing dehydrogenase</fullName>
    </submittedName>
</protein>
<evidence type="ECO:0000313" key="5">
    <source>
        <dbReference type="EMBL" id="PSK85094.1"/>
    </source>
</evidence>
<accession>A0A2P8CJF6</accession>
<sequence length="524" mass="57369">MQKEINISVSPKQAADEKQLSRIVASQLRMKEERVRGIVIRRRSVDARRRDIRINLGILAFVDEEPEPLKPSEKIYPDVTKAEPVIIVGAGPAGLFAALRLIELGMKPVILERGKSVSERKRDIAAIHRDQQVDPDSNYGFGEGGAGTFSDGKLYTRSKKRGDVNRILEILHFHGAQDDILIDAHPHIGTNVLPRVVTAMRETIVEAGGEVHFHSRVTDITVQNGKATGVKLADGQELTGKAVILATGHSARDVYQMLHDKHLVVEGKPFAMGVRVEHPQELIDSIQYHGRPRGEFLPAASYSFVEQVEQRGVYSFCMCPGGVIVPAATAPGELVVNGMSPSGRGGRFANSGIVVEIRLEDIPKNYKRFEQLAGLHFQSDLEQKCFRQANRSQLAPAQRLDDFVKGRLSLDLPETSFRPGIQSSPMHEWLPGVIREKLQKGFVQIGRKANGFLTNDALILGVESRTSSPLRIPRDKISLEHVQVSRLFPCGEGAGYAGGIVSSAIDGERCAEAVVKVCGASSGV</sequence>
<dbReference type="EMBL" id="PYGC01000001">
    <property type="protein sequence ID" value="PSK85094.1"/>
    <property type="molecule type" value="Genomic_DNA"/>
</dbReference>